<keyword evidence="5" id="KW-1185">Reference proteome</keyword>
<dbReference type="PRINTS" id="PR00463">
    <property type="entry name" value="EP450I"/>
</dbReference>
<dbReference type="GO" id="GO:0016705">
    <property type="term" value="F:oxidoreductase activity, acting on paired donors, with incorporation or reduction of molecular oxygen"/>
    <property type="evidence" value="ECO:0007669"/>
    <property type="project" value="InterPro"/>
</dbReference>
<evidence type="ECO:0000313" key="5">
    <source>
        <dbReference type="Proteomes" id="UP000585474"/>
    </source>
</evidence>
<feature type="binding site" description="axial binding residue" evidence="2">
    <location>
        <position position="220"/>
    </location>
    <ligand>
        <name>heme</name>
        <dbReference type="ChEBI" id="CHEBI:30413"/>
    </ligand>
    <ligandPart>
        <name>Fe</name>
        <dbReference type="ChEBI" id="CHEBI:18248"/>
    </ligandPart>
</feature>
<dbReference type="GO" id="GO:0004497">
    <property type="term" value="F:monooxygenase activity"/>
    <property type="evidence" value="ECO:0007669"/>
    <property type="project" value="UniProtKB-KW"/>
</dbReference>
<evidence type="ECO:0000313" key="4">
    <source>
        <dbReference type="EMBL" id="GFZ01915.1"/>
    </source>
</evidence>
<sequence>MESLEMKILSTLSRPRARRRQYFNSDQLMSILMVALASSVETAWRGSMDSFYLGQEGSEITFGILMRRWDFIGLMTLWWTEQTRQQPWWSRRWQRSCITEVMKKVQEELSDVIGTNNIVEESHLPKLHYLDALIKETFRLHPALPLLVPKHPDRPCVVGGYTIPKNTRVFLNVWAMHRDPEVWDSPLELKPERFLLEASKCDYNGNNFQYLPFGSGRRICAGLPLAEKMVMYFLASLLHSFNWRLPEGEELDLSETFGFDHNA</sequence>
<protein>
    <submittedName>
        <fullName evidence="4">Cytochrome P450, family 706, subfamily A, polypeptide 4</fullName>
    </submittedName>
</protein>
<proteinExistence type="inferred from homology"/>
<dbReference type="InterPro" id="IPR001128">
    <property type="entry name" value="Cyt_P450"/>
</dbReference>
<dbReference type="GO" id="GO:0020037">
    <property type="term" value="F:heme binding"/>
    <property type="evidence" value="ECO:0007669"/>
    <property type="project" value="InterPro"/>
</dbReference>
<dbReference type="InterPro" id="IPR017972">
    <property type="entry name" value="Cyt_P450_CS"/>
</dbReference>
<dbReference type="PANTHER" id="PTHR47951:SF7">
    <property type="entry name" value="FLAVONOID 3',5'-HYDROXYLASE-LIKE ISOFORM X1"/>
    <property type="match status" value="1"/>
</dbReference>
<dbReference type="Gene3D" id="1.10.630.10">
    <property type="entry name" value="Cytochrome P450"/>
    <property type="match status" value="1"/>
</dbReference>
<keyword evidence="3" id="KW-0503">Monooxygenase</keyword>
<evidence type="ECO:0000256" key="2">
    <source>
        <dbReference type="PIRSR" id="PIRSR602401-1"/>
    </source>
</evidence>
<keyword evidence="1 3" id="KW-0560">Oxidoreductase</keyword>
<name>A0A7J0FT88_9ERIC</name>
<dbReference type="PRINTS" id="PR00385">
    <property type="entry name" value="P450"/>
</dbReference>
<dbReference type="AlphaFoldDB" id="A0A7J0FT88"/>
<dbReference type="OrthoDB" id="6764281at2759"/>
<dbReference type="InterPro" id="IPR002401">
    <property type="entry name" value="Cyt_P450_E_grp-I"/>
</dbReference>
<reference evidence="4 5" key="1">
    <citation type="submission" date="2019-07" db="EMBL/GenBank/DDBJ databases">
        <title>De Novo Assembly of kiwifruit Actinidia rufa.</title>
        <authorList>
            <person name="Sugita-Konishi S."/>
            <person name="Sato K."/>
            <person name="Mori E."/>
            <person name="Abe Y."/>
            <person name="Kisaki G."/>
            <person name="Hamano K."/>
            <person name="Suezawa K."/>
            <person name="Otani M."/>
            <person name="Fukuda T."/>
            <person name="Manabe T."/>
            <person name="Gomi K."/>
            <person name="Tabuchi M."/>
            <person name="Akimitsu K."/>
            <person name="Kataoka I."/>
        </authorList>
    </citation>
    <scope>NUCLEOTIDE SEQUENCE [LARGE SCALE GENOMIC DNA]</scope>
    <source>
        <strain evidence="5">cv. Fuchu</strain>
    </source>
</reference>
<dbReference type="Proteomes" id="UP000585474">
    <property type="component" value="Unassembled WGS sequence"/>
</dbReference>
<comment type="cofactor">
    <cofactor evidence="2">
        <name>heme</name>
        <dbReference type="ChEBI" id="CHEBI:30413"/>
    </cofactor>
</comment>
<gene>
    <name evidence="4" type="ORF">Acr_15g0005240</name>
</gene>
<organism evidence="4 5">
    <name type="scientific">Actinidia rufa</name>
    <dbReference type="NCBI Taxonomy" id="165716"/>
    <lineage>
        <taxon>Eukaryota</taxon>
        <taxon>Viridiplantae</taxon>
        <taxon>Streptophyta</taxon>
        <taxon>Embryophyta</taxon>
        <taxon>Tracheophyta</taxon>
        <taxon>Spermatophyta</taxon>
        <taxon>Magnoliopsida</taxon>
        <taxon>eudicotyledons</taxon>
        <taxon>Gunneridae</taxon>
        <taxon>Pentapetalae</taxon>
        <taxon>asterids</taxon>
        <taxon>Ericales</taxon>
        <taxon>Actinidiaceae</taxon>
        <taxon>Actinidia</taxon>
    </lineage>
</organism>
<comment type="similarity">
    <text evidence="3">Belongs to the cytochrome P450 family.</text>
</comment>
<dbReference type="PANTHER" id="PTHR47951">
    <property type="entry name" value="OS08G0547900 PROTEIN"/>
    <property type="match status" value="1"/>
</dbReference>
<comment type="caution">
    <text evidence="4">The sequence shown here is derived from an EMBL/GenBank/DDBJ whole genome shotgun (WGS) entry which is preliminary data.</text>
</comment>
<keyword evidence="2 3" id="KW-0408">Iron</keyword>
<accession>A0A7J0FT88</accession>
<dbReference type="EMBL" id="BJWL01000015">
    <property type="protein sequence ID" value="GFZ01915.1"/>
    <property type="molecule type" value="Genomic_DNA"/>
</dbReference>
<evidence type="ECO:0000256" key="3">
    <source>
        <dbReference type="RuleBase" id="RU000461"/>
    </source>
</evidence>
<dbReference type="SUPFAM" id="SSF48264">
    <property type="entry name" value="Cytochrome P450"/>
    <property type="match status" value="1"/>
</dbReference>
<dbReference type="InterPro" id="IPR036396">
    <property type="entry name" value="Cyt_P450_sf"/>
</dbReference>
<dbReference type="Pfam" id="PF00067">
    <property type="entry name" value="p450"/>
    <property type="match status" value="1"/>
</dbReference>
<evidence type="ECO:0000256" key="1">
    <source>
        <dbReference type="ARBA" id="ARBA00023002"/>
    </source>
</evidence>
<dbReference type="PROSITE" id="PS00086">
    <property type="entry name" value="CYTOCHROME_P450"/>
    <property type="match status" value="1"/>
</dbReference>
<keyword evidence="2 3" id="KW-0349">Heme</keyword>
<dbReference type="GO" id="GO:0005506">
    <property type="term" value="F:iron ion binding"/>
    <property type="evidence" value="ECO:0007669"/>
    <property type="project" value="InterPro"/>
</dbReference>
<keyword evidence="2 3" id="KW-0479">Metal-binding</keyword>